<comment type="caution">
    <text evidence="1">The sequence shown here is derived from an EMBL/GenBank/DDBJ whole genome shotgun (WGS) entry which is preliminary data.</text>
</comment>
<evidence type="ECO:0000313" key="1">
    <source>
        <dbReference type="EMBL" id="NEK22142.1"/>
    </source>
</evidence>
<proteinExistence type="predicted"/>
<reference evidence="1 2" key="1">
    <citation type="submission" date="2020-01" db="EMBL/GenBank/DDBJ databases">
        <title>Sulfitobacter sediminilitoris sp. nov., isolated from a tidal flat.</title>
        <authorList>
            <person name="Park S."/>
            <person name="Yoon J.-H."/>
        </authorList>
    </citation>
    <scope>NUCLEOTIDE SEQUENCE [LARGE SCALE GENOMIC DNA]</scope>
    <source>
        <strain evidence="1 2">JBTF-M27</strain>
    </source>
</reference>
<protein>
    <submittedName>
        <fullName evidence="1">Uncharacterized protein</fullName>
    </submittedName>
</protein>
<dbReference type="AlphaFoldDB" id="A0A6P0C7N4"/>
<sequence length="513" mass="58813">MADFDVWYSRPFDVHVWSEHPKVNAVVAQVYDSLSKAQQQSIQGKSYNAGRASGKTHLKVVLLDLYVAWKTDPALCIGIARGNDAYKVNSRYNGLHISPRVKDVVRSLDEQNYIDFRKGSHSRTGSSKGNRTSRMRATKRLTDLFLNLDLEPYELDLHHNKECIVLKYHDVADNGEPTSQRGQKKSKDIEYKDTPETIQMRSELNDYNALLAETYIDIPSLTEPHITRTKTNGDTQVIPIDQNNKFVRRIFSRGSWEMNGRFYGGWWQQVGKDYRKQIAINNFPTVEVDYKGLHVAILSAQKGIQDDPKDRYDLGQQLLPQFNLQEQRAIVKLLVLTAINAKSEESAYGAFRNDQPTGSLQKKLTNTELSLLLNAFTDKHPHLQEDLCSDQGIKLMRIDSEITAKVLNASADLKVPILSVHDSYIISIFDVELLRELMREATKEVVGYALSVEQETLSYEDIIDQHYRETGTGKDGNVELFRETATIDNKTPEYEERILRFINHRKTNYEDTY</sequence>
<dbReference type="RefSeq" id="WP_164353071.1">
    <property type="nucleotide sequence ID" value="NZ_JAABNT010000003.1"/>
</dbReference>
<accession>A0A6P0C7N4</accession>
<gene>
    <name evidence="1" type="ORF">GV827_06980</name>
</gene>
<organism evidence="1 2">
    <name type="scientific">Sulfitobacter sediminilitoris</name>
    <dbReference type="NCBI Taxonomy" id="2698830"/>
    <lineage>
        <taxon>Bacteria</taxon>
        <taxon>Pseudomonadati</taxon>
        <taxon>Pseudomonadota</taxon>
        <taxon>Alphaproteobacteria</taxon>
        <taxon>Rhodobacterales</taxon>
        <taxon>Roseobacteraceae</taxon>
        <taxon>Sulfitobacter</taxon>
    </lineage>
</organism>
<keyword evidence="2" id="KW-1185">Reference proteome</keyword>
<dbReference type="EMBL" id="JAABNT010000003">
    <property type="protein sequence ID" value="NEK22142.1"/>
    <property type="molecule type" value="Genomic_DNA"/>
</dbReference>
<evidence type="ECO:0000313" key="2">
    <source>
        <dbReference type="Proteomes" id="UP000468591"/>
    </source>
</evidence>
<dbReference type="Proteomes" id="UP000468591">
    <property type="component" value="Unassembled WGS sequence"/>
</dbReference>
<name>A0A6P0C7N4_9RHOB</name>